<dbReference type="GO" id="GO:0005886">
    <property type="term" value="C:plasma membrane"/>
    <property type="evidence" value="ECO:0007669"/>
    <property type="project" value="UniProtKB-SubCell"/>
</dbReference>
<comment type="subcellular location">
    <subcellularLocation>
        <location evidence="1 7">Cell membrane</location>
        <topology evidence="1 7">Multi-pass membrane protein</topology>
    </subcellularLocation>
</comment>
<dbReference type="PANTHER" id="PTHR32243:SF18">
    <property type="entry name" value="INNER MEMBRANE ABC TRANSPORTER PERMEASE PROTEIN YCJP"/>
    <property type="match status" value="1"/>
</dbReference>
<dbReference type="InterPro" id="IPR000515">
    <property type="entry name" value="MetI-like"/>
</dbReference>
<feature type="transmembrane region" description="Helical" evidence="7">
    <location>
        <begin position="243"/>
        <end position="262"/>
    </location>
</feature>
<evidence type="ECO:0000256" key="5">
    <source>
        <dbReference type="ARBA" id="ARBA00022989"/>
    </source>
</evidence>
<feature type="transmembrane region" description="Helical" evidence="7">
    <location>
        <begin position="140"/>
        <end position="162"/>
    </location>
</feature>
<feature type="transmembrane region" description="Helical" evidence="7">
    <location>
        <begin position="74"/>
        <end position="95"/>
    </location>
</feature>
<proteinExistence type="inferred from homology"/>
<dbReference type="Gene3D" id="1.10.3720.10">
    <property type="entry name" value="MetI-like"/>
    <property type="match status" value="1"/>
</dbReference>
<feature type="domain" description="ABC transmembrane type-1" evidence="8">
    <location>
        <begin position="70"/>
        <end position="262"/>
    </location>
</feature>
<dbReference type="Proteomes" id="UP000595917">
    <property type="component" value="Chromosome"/>
</dbReference>
<keyword evidence="3" id="KW-1003">Cell membrane</keyword>
<dbReference type="CDD" id="cd06261">
    <property type="entry name" value="TM_PBP2"/>
    <property type="match status" value="1"/>
</dbReference>
<keyword evidence="10" id="KW-1185">Reference proteome</keyword>
<evidence type="ECO:0000313" key="10">
    <source>
        <dbReference type="Proteomes" id="UP000595917"/>
    </source>
</evidence>
<sequence>MVKRGFGRLSRFIALALFLAFAVLPLFWIIITSLKPSQEIYTFPLRYFPSRISFAGYQKLLGFAKFGTYFANSLWISLLASFGGLIASVLSGFALSRLKTSKKIQGLLLVLYFTQMVPSFLLMTPLFLMLSKMGLTDNRLALAVVYAATTVAFGAIMAKGFFDRIPASIEEAALIDGCDPFTALFKVILPITLPGLVAIFSFAFVNVWNELFLAVMLISSDRKLTVPVALNSFISKAGVSWDVMSAGIVVALIPTMVIFAFGQKYIVAGLTEGGVKG</sequence>
<feature type="transmembrane region" description="Helical" evidence="7">
    <location>
        <begin position="107"/>
        <end position="128"/>
    </location>
</feature>
<evidence type="ECO:0000256" key="1">
    <source>
        <dbReference type="ARBA" id="ARBA00004651"/>
    </source>
</evidence>
<dbReference type="AlphaFoldDB" id="A0A7T7XRP4"/>
<evidence type="ECO:0000256" key="7">
    <source>
        <dbReference type="RuleBase" id="RU363032"/>
    </source>
</evidence>
<protein>
    <submittedName>
        <fullName evidence="9">Carbohydrate ABC transporter permease</fullName>
    </submittedName>
</protein>
<dbReference type="Pfam" id="PF00528">
    <property type="entry name" value="BPD_transp_1"/>
    <property type="match status" value="1"/>
</dbReference>
<keyword evidence="5 7" id="KW-1133">Transmembrane helix</keyword>
<keyword evidence="4 7" id="KW-0812">Transmembrane</keyword>
<gene>
    <name evidence="9" type="ORF">JFL75_00780</name>
</gene>
<evidence type="ECO:0000256" key="6">
    <source>
        <dbReference type="ARBA" id="ARBA00023136"/>
    </source>
</evidence>
<evidence type="ECO:0000259" key="8">
    <source>
        <dbReference type="PROSITE" id="PS50928"/>
    </source>
</evidence>
<reference evidence="9" key="1">
    <citation type="submission" date="2021-01" db="EMBL/GenBank/DDBJ databases">
        <title>Description of Breznakiella homolactica.</title>
        <authorList>
            <person name="Song Y."/>
            <person name="Brune A."/>
        </authorList>
    </citation>
    <scope>NUCLEOTIDE SEQUENCE</scope>
    <source>
        <strain evidence="9">RmG30</strain>
    </source>
</reference>
<comment type="similarity">
    <text evidence="7">Belongs to the binding-protein-dependent transport system permease family.</text>
</comment>
<evidence type="ECO:0000256" key="3">
    <source>
        <dbReference type="ARBA" id="ARBA00022475"/>
    </source>
</evidence>
<dbReference type="SUPFAM" id="SSF161098">
    <property type="entry name" value="MetI-like"/>
    <property type="match status" value="1"/>
</dbReference>
<evidence type="ECO:0000256" key="4">
    <source>
        <dbReference type="ARBA" id="ARBA00022692"/>
    </source>
</evidence>
<dbReference type="InterPro" id="IPR050901">
    <property type="entry name" value="BP-dep_ABC_trans_perm"/>
</dbReference>
<dbReference type="KEGG" id="bhc:JFL75_00780"/>
<organism evidence="9 10">
    <name type="scientific">Breznakiella homolactica</name>
    <dbReference type="NCBI Taxonomy" id="2798577"/>
    <lineage>
        <taxon>Bacteria</taxon>
        <taxon>Pseudomonadati</taxon>
        <taxon>Spirochaetota</taxon>
        <taxon>Spirochaetia</taxon>
        <taxon>Spirochaetales</taxon>
        <taxon>Breznakiellaceae</taxon>
        <taxon>Breznakiella</taxon>
    </lineage>
</organism>
<keyword evidence="2 7" id="KW-0813">Transport</keyword>
<feature type="transmembrane region" description="Helical" evidence="7">
    <location>
        <begin position="12"/>
        <end position="31"/>
    </location>
</feature>
<accession>A0A7T7XRP4</accession>
<dbReference type="PANTHER" id="PTHR32243">
    <property type="entry name" value="MALTOSE TRANSPORT SYSTEM PERMEASE-RELATED"/>
    <property type="match status" value="1"/>
</dbReference>
<dbReference type="EMBL" id="CP067089">
    <property type="protein sequence ID" value="QQO11279.1"/>
    <property type="molecule type" value="Genomic_DNA"/>
</dbReference>
<evidence type="ECO:0000313" key="9">
    <source>
        <dbReference type="EMBL" id="QQO11279.1"/>
    </source>
</evidence>
<feature type="transmembrane region" description="Helical" evidence="7">
    <location>
        <begin position="183"/>
        <end position="208"/>
    </location>
</feature>
<dbReference type="PROSITE" id="PS50928">
    <property type="entry name" value="ABC_TM1"/>
    <property type="match status" value="1"/>
</dbReference>
<name>A0A7T7XRP4_9SPIR</name>
<keyword evidence="6 7" id="KW-0472">Membrane</keyword>
<dbReference type="InterPro" id="IPR035906">
    <property type="entry name" value="MetI-like_sf"/>
</dbReference>
<evidence type="ECO:0000256" key="2">
    <source>
        <dbReference type="ARBA" id="ARBA00022448"/>
    </source>
</evidence>
<dbReference type="GO" id="GO:0055085">
    <property type="term" value="P:transmembrane transport"/>
    <property type="evidence" value="ECO:0007669"/>
    <property type="project" value="InterPro"/>
</dbReference>